<dbReference type="GO" id="GO:0009003">
    <property type="term" value="F:signal peptidase activity"/>
    <property type="evidence" value="ECO:0007669"/>
    <property type="project" value="UniProtKB-EC"/>
</dbReference>
<name>A0A9D2H6I1_9MICO</name>
<feature type="compositionally biased region" description="Low complexity" evidence="2">
    <location>
        <begin position="77"/>
        <end position="87"/>
    </location>
</feature>
<keyword evidence="3" id="KW-0812">Transmembrane</keyword>
<sequence>MRPRSTAARRFRRRSRSTTRSSTSACRSRRPTPSSRVPREACSGSGTRSPSNRTNARSRPVTIPTTRRELRERAASDDVPAAASAAPGHRRARVGGVIGEILLWVAAVVGLVCIVLVILAYTANITLIMFRTGSMSPTIPAGSVALVQQVDAAEIAVGDVVTVDRAGELPVTHRVTSIAEGATEESRTITMRGDANDVDDPRPYEVTTVRTVLFSIPSIAPVTAAMGNPLVLGGTTIAAALLVVWAFWPRDRRREDT</sequence>
<proteinExistence type="predicted"/>
<protein>
    <recommendedName>
        <fullName evidence="1">Signal peptidase I</fullName>
        <ecNumber evidence="1">3.4.21.89</ecNumber>
    </recommendedName>
</protein>
<dbReference type="InterPro" id="IPR001733">
    <property type="entry name" value="Peptidase_S26B"/>
</dbReference>
<dbReference type="GO" id="GO:0006465">
    <property type="term" value="P:signal peptide processing"/>
    <property type="evidence" value="ECO:0007669"/>
    <property type="project" value="UniProtKB-UniRule"/>
</dbReference>
<organism evidence="4 5">
    <name type="scientific">Candidatus Microbacterium stercoravium</name>
    <dbReference type="NCBI Taxonomy" id="2838697"/>
    <lineage>
        <taxon>Bacteria</taxon>
        <taxon>Bacillati</taxon>
        <taxon>Actinomycetota</taxon>
        <taxon>Actinomycetes</taxon>
        <taxon>Micrococcales</taxon>
        <taxon>Microbacteriaceae</taxon>
        <taxon>Microbacterium</taxon>
    </lineage>
</organism>
<dbReference type="EMBL" id="DXAM01000095">
    <property type="protein sequence ID" value="HJA04571.1"/>
    <property type="molecule type" value="Genomic_DNA"/>
</dbReference>
<comment type="caution">
    <text evidence="4">The sequence shown here is derived from an EMBL/GenBank/DDBJ whole genome shotgun (WGS) entry which is preliminary data.</text>
</comment>
<dbReference type="GO" id="GO:0004252">
    <property type="term" value="F:serine-type endopeptidase activity"/>
    <property type="evidence" value="ECO:0007669"/>
    <property type="project" value="UniProtKB-UniRule"/>
</dbReference>
<keyword evidence="3" id="KW-0472">Membrane</keyword>
<evidence type="ECO:0000256" key="1">
    <source>
        <dbReference type="NCBIfam" id="TIGR02228"/>
    </source>
</evidence>
<feature type="transmembrane region" description="Helical" evidence="3">
    <location>
        <begin position="101"/>
        <end position="130"/>
    </location>
</feature>
<accession>A0A9D2H6I1</accession>
<reference evidence="4" key="2">
    <citation type="submission" date="2021-04" db="EMBL/GenBank/DDBJ databases">
        <authorList>
            <person name="Gilroy R."/>
        </authorList>
    </citation>
    <scope>NUCLEOTIDE SEQUENCE</scope>
    <source>
        <strain evidence="4">ChiHjej8B7-3636</strain>
    </source>
</reference>
<dbReference type="NCBIfam" id="TIGR02228">
    <property type="entry name" value="sigpep_I_arch"/>
    <property type="match status" value="1"/>
</dbReference>
<feature type="region of interest" description="Disordered" evidence="2">
    <location>
        <begin position="1"/>
        <end position="88"/>
    </location>
</feature>
<evidence type="ECO:0000313" key="5">
    <source>
        <dbReference type="Proteomes" id="UP000824220"/>
    </source>
</evidence>
<keyword evidence="4" id="KW-0378">Hydrolase</keyword>
<feature type="compositionally biased region" description="Polar residues" evidence="2">
    <location>
        <begin position="44"/>
        <end position="57"/>
    </location>
</feature>
<feature type="transmembrane region" description="Helical" evidence="3">
    <location>
        <begin position="230"/>
        <end position="248"/>
    </location>
</feature>
<evidence type="ECO:0000256" key="3">
    <source>
        <dbReference type="SAM" id="Phobius"/>
    </source>
</evidence>
<feature type="compositionally biased region" description="Low complexity" evidence="2">
    <location>
        <begin position="18"/>
        <end position="36"/>
    </location>
</feature>
<feature type="compositionally biased region" description="Basic residues" evidence="2">
    <location>
        <begin position="1"/>
        <end position="17"/>
    </location>
</feature>
<gene>
    <name evidence="4" type="ORF">H9800_06875</name>
</gene>
<reference evidence="4" key="1">
    <citation type="journal article" date="2021" name="PeerJ">
        <title>Extensive microbial diversity within the chicken gut microbiome revealed by metagenomics and culture.</title>
        <authorList>
            <person name="Gilroy R."/>
            <person name="Ravi A."/>
            <person name="Getino M."/>
            <person name="Pursley I."/>
            <person name="Horton D.L."/>
            <person name="Alikhan N.F."/>
            <person name="Baker D."/>
            <person name="Gharbi K."/>
            <person name="Hall N."/>
            <person name="Watson M."/>
            <person name="Adriaenssens E.M."/>
            <person name="Foster-Nyarko E."/>
            <person name="Jarju S."/>
            <person name="Secka A."/>
            <person name="Antonio M."/>
            <person name="Oren A."/>
            <person name="Chaudhuri R.R."/>
            <person name="La Ragione R."/>
            <person name="Hildebrand F."/>
            <person name="Pallen M.J."/>
        </authorList>
    </citation>
    <scope>NUCLEOTIDE SEQUENCE</scope>
    <source>
        <strain evidence="4">ChiHjej8B7-3636</strain>
    </source>
</reference>
<feature type="compositionally biased region" description="Basic and acidic residues" evidence="2">
    <location>
        <begin position="66"/>
        <end position="76"/>
    </location>
</feature>
<dbReference type="CDD" id="cd06530">
    <property type="entry name" value="S26_SPase_I"/>
    <property type="match status" value="1"/>
</dbReference>
<dbReference type="AlphaFoldDB" id="A0A9D2H6I1"/>
<keyword evidence="3" id="KW-1133">Transmembrane helix</keyword>
<evidence type="ECO:0000256" key="2">
    <source>
        <dbReference type="SAM" id="MobiDB-lite"/>
    </source>
</evidence>
<dbReference type="InterPro" id="IPR019533">
    <property type="entry name" value="Peptidase_S26"/>
</dbReference>
<evidence type="ECO:0000313" key="4">
    <source>
        <dbReference type="EMBL" id="HJA04571.1"/>
    </source>
</evidence>
<dbReference type="EC" id="3.4.21.89" evidence="1"/>
<dbReference type="GO" id="GO:0016020">
    <property type="term" value="C:membrane"/>
    <property type="evidence" value="ECO:0007669"/>
    <property type="project" value="UniProtKB-UniRule"/>
</dbReference>
<dbReference type="Proteomes" id="UP000824220">
    <property type="component" value="Unassembled WGS sequence"/>
</dbReference>